<protein>
    <submittedName>
        <fullName evidence="2">Arylesterase</fullName>
    </submittedName>
</protein>
<evidence type="ECO:0000313" key="2">
    <source>
        <dbReference type="EMBL" id="JAT51442.1"/>
    </source>
</evidence>
<dbReference type="InterPro" id="IPR029058">
    <property type="entry name" value="AB_hydrolase_fold"/>
</dbReference>
<dbReference type="SUPFAM" id="SSF53474">
    <property type="entry name" value="alpha/beta-Hydrolases"/>
    <property type="match status" value="1"/>
</dbReference>
<sequence>AVLVPVVAALVAGWTYRTLLRPPPPRICGSPSGPSVVSPRIKLHDGRHLAYREWGVPREAARHHVVVVHGFQDSKDFSLDASPELMEQLGVCLISFDRAGYGESDPNPRRTVKSDAMDIQELADHLALGNRFYVVGVSMGGYPAWSCIKHIPHRLAGVALVVPVINFWWPSLPPELAREAFGRLQPADRRMFWVAHHAPWLLYGYMTQKLVTPSKIVPGHPDLFSPQDREILLQTPAPDPTRPPADPYYLFVSGQGDAAGGPRVTLPRPHGGIRQMGLRTHEPGRPLPQQRRLRPHLARRRGPPGAGGPAALRRPAAPLGALPRVCRLRPFLCSRPPLERRHPEGPPPWGKRGANGAVHYCCCMTLEWVGGEARSGFEVLFSLSPLQVASLQGDTFPDLCWW</sequence>
<proteinExistence type="predicted"/>
<feature type="non-terminal residue" evidence="2">
    <location>
        <position position="1"/>
    </location>
</feature>
<evidence type="ECO:0000259" key="1">
    <source>
        <dbReference type="Pfam" id="PF00561"/>
    </source>
</evidence>
<dbReference type="Pfam" id="PF00561">
    <property type="entry name" value="Abhydrolase_1"/>
    <property type="match status" value="1"/>
</dbReference>
<organism evidence="2">
    <name type="scientific">Anthurium amnicola</name>
    <dbReference type="NCBI Taxonomy" id="1678845"/>
    <lineage>
        <taxon>Eukaryota</taxon>
        <taxon>Viridiplantae</taxon>
        <taxon>Streptophyta</taxon>
        <taxon>Embryophyta</taxon>
        <taxon>Tracheophyta</taxon>
        <taxon>Spermatophyta</taxon>
        <taxon>Magnoliopsida</taxon>
        <taxon>Liliopsida</taxon>
        <taxon>Araceae</taxon>
        <taxon>Pothoideae</taxon>
        <taxon>Potheae</taxon>
        <taxon>Anthurium</taxon>
    </lineage>
</organism>
<name>A0A1D1Y9X3_9ARAE</name>
<reference evidence="2" key="1">
    <citation type="submission" date="2015-07" db="EMBL/GenBank/DDBJ databases">
        <title>Transcriptome Assembly of Anthurium amnicola.</title>
        <authorList>
            <person name="Suzuki J."/>
        </authorList>
    </citation>
    <scope>NUCLEOTIDE SEQUENCE</scope>
</reference>
<dbReference type="InterPro" id="IPR000073">
    <property type="entry name" value="AB_hydrolase_1"/>
</dbReference>
<dbReference type="Gene3D" id="3.40.50.1820">
    <property type="entry name" value="alpha/beta hydrolase"/>
    <property type="match status" value="1"/>
</dbReference>
<gene>
    <name evidence="2" type="primary">ESTE_4</name>
    <name evidence="2" type="ORF">g.42081</name>
</gene>
<feature type="domain" description="AB hydrolase-1" evidence="1">
    <location>
        <begin position="64"/>
        <end position="171"/>
    </location>
</feature>
<dbReference type="PANTHER" id="PTHR45763">
    <property type="entry name" value="HYDROLASE, ALPHA/BETA FOLD FAMILY PROTEIN, EXPRESSED-RELATED"/>
    <property type="match status" value="1"/>
</dbReference>
<dbReference type="AlphaFoldDB" id="A0A1D1Y9X3"/>
<accession>A0A1D1Y9X3</accession>
<dbReference type="PANTHER" id="PTHR45763:SF51">
    <property type="entry name" value="ALPHA_BETA-HYDROLASES SUPERFAMILY PROTEIN"/>
    <property type="match status" value="1"/>
</dbReference>
<dbReference type="EMBL" id="GDJX01016494">
    <property type="protein sequence ID" value="JAT51442.1"/>
    <property type="molecule type" value="Transcribed_RNA"/>
</dbReference>